<dbReference type="InterPro" id="IPR001296">
    <property type="entry name" value="Glyco_trans_1"/>
</dbReference>
<dbReference type="PANTHER" id="PTHR46401">
    <property type="entry name" value="GLYCOSYLTRANSFERASE WBBK-RELATED"/>
    <property type="match status" value="1"/>
</dbReference>
<keyword evidence="3" id="KW-0328">Glycosyltransferase</keyword>
<evidence type="ECO:0000259" key="2">
    <source>
        <dbReference type="Pfam" id="PF00534"/>
    </source>
</evidence>
<gene>
    <name evidence="3" type="ORF">EP10_001823</name>
</gene>
<sequence>MKKLIINGRFLTQRVTGVQRFALEFVKALDKLIEMDDISLKLQFVIMAPRDIITDIKLNYIEVIPVGKLKGHLWEQLELPFYSRGGLLVNLCNTGPLLKGKQIVTIHDAAVYSKPEGFTKMFVYWYKFLFRALSIIAHKIVTVSEFSKRELAHYCCIKPNKIRVVSEGWQHIQQIDADLDVFQKHNISPKQYILAVSSLNPNKNFQGIVKAIECLGDVETNIIIAGGTNPKVFSSSNGSLPNNVKYIGYVTDEELKALYEGAMGFIYPSFYEGFGLPPLEAMACGCPVIVSNAASLPEVCGDAALYVNPYSPEDIAEKIKLLLSDNKLRDELRRKGLERAKMFSWEKCAHETLKVIEEVLAK</sequence>
<protein>
    <submittedName>
        <fullName evidence="3">D-inositol-3-phosphate glycosyltransferase</fullName>
        <ecNumber evidence="3">2.4.1.250</ecNumber>
    </submittedName>
</protein>
<dbReference type="GO" id="GO:0102710">
    <property type="term" value="F:D-inositol-3-phosphate glycosyltransferase activity"/>
    <property type="evidence" value="ECO:0007669"/>
    <property type="project" value="UniProtKB-EC"/>
</dbReference>
<evidence type="ECO:0000313" key="3">
    <source>
        <dbReference type="EMBL" id="MEB3750982.1"/>
    </source>
</evidence>
<keyword evidence="4" id="KW-1185">Reference proteome</keyword>
<name>A0ABU6BGE7_9BACL</name>
<dbReference type="EC" id="2.4.1.250" evidence="3"/>
<dbReference type="Gene3D" id="3.40.50.2000">
    <property type="entry name" value="Glycogen Phosphorylase B"/>
    <property type="match status" value="1"/>
</dbReference>
<evidence type="ECO:0000313" key="4">
    <source>
        <dbReference type="Proteomes" id="UP000029267"/>
    </source>
</evidence>
<feature type="domain" description="Glycosyl transferase family 1" evidence="2">
    <location>
        <begin position="182"/>
        <end position="336"/>
    </location>
</feature>
<dbReference type="EMBL" id="JPYA02000002">
    <property type="protein sequence ID" value="MEB3750982.1"/>
    <property type="molecule type" value="Genomic_DNA"/>
</dbReference>
<reference evidence="3 4" key="1">
    <citation type="journal article" date="2014" name="Genome Announc.">
        <title>Draft Genome Sequence of Geobacillus icigianus Strain G1w1T Isolated from Hot Springs in the Valley of Geysers, Kamchatka (Russian Federation).</title>
        <authorList>
            <person name="Bryanskaya A.V."/>
            <person name="Rozanov A.S."/>
            <person name="Logacheva M.D."/>
            <person name="Kotenko A.V."/>
            <person name="Peltek S.E."/>
        </authorList>
    </citation>
    <scope>NUCLEOTIDE SEQUENCE [LARGE SCALE GENOMIC DNA]</scope>
    <source>
        <strain evidence="3 4">G1w1</strain>
    </source>
</reference>
<dbReference type="SUPFAM" id="SSF53756">
    <property type="entry name" value="UDP-Glycosyltransferase/glycogen phosphorylase"/>
    <property type="match status" value="1"/>
</dbReference>
<evidence type="ECO:0000256" key="1">
    <source>
        <dbReference type="ARBA" id="ARBA00022679"/>
    </source>
</evidence>
<comment type="caution">
    <text evidence="3">The sequence shown here is derived from an EMBL/GenBank/DDBJ whole genome shotgun (WGS) entry which is preliminary data.</text>
</comment>
<keyword evidence="1 3" id="KW-0808">Transferase</keyword>
<proteinExistence type="predicted"/>
<dbReference type="PANTHER" id="PTHR46401:SF2">
    <property type="entry name" value="GLYCOSYLTRANSFERASE WBBK-RELATED"/>
    <property type="match status" value="1"/>
</dbReference>
<dbReference type="CDD" id="cd03809">
    <property type="entry name" value="GT4_MtfB-like"/>
    <property type="match status" value="1"/>
</dbReference>
<dbReference type="RefSeq" id="WP_324698780.1">
    <property type="nucleotide sequence ID" value="NZ_JPYA02000002.1"/>
</dbReference>
<dbReference type="Proteomes" id="UP000029267">
    <property type="component" value="Unassembled WGS sequence"/>
</dbReference>
<organism evidence="3 4">
    <name type="scientific">Geobacillus icigianus</name>
    <dbReference type="NCBI Taxonomy" id="1430331"/>
    <lineage>
        <taxon>Bacteria</taxon>
        <taxon>Bacillati</taxon>
        <taxon>Bacillota</taxon>
        <taxon>Bacilli</taxon>
        <taxon>Bacillales</taxon>
        <taxon>Anoxybacillaceae</taxon>
        <taxon>Geobacillus</taxon>
    </lineage>
</organism>
<accession>A0ABU6BGE7</accession>
<dbReference type="Pfam" id="PF00534">
    <property type="entry name" value="Glycos_transf_1"/>
    <property type="match status" value="1"/>
</dbReference>